<evidence type="ECO:0000256" key="7">
    <source>
        <dbReference type="SAM" id="MobiDB-lite"/>
    </source>
</evidence>
<dbReference type="PROSITE" id="PS51257">
    <property type="entry name" value="PROKAR_LIPOPROTEIN"/>
    <property type="match status" value="1"/>
</dbReference>
<dbReference type="AlphaFoldDB" id="A0A6N2RK48"/>
<organism evidence="12">
    <name type="scientific">Bifidobacterium dentium</name>
    <dbReference type="NCBI Taxonomy" id="1689"/>
    <lineage>
        <taxon>Bacteria</taxon>
        <taxon>Bacillati</taxon>
        <taxon>Actinomycetota</taxon>
        <taxon>Actinomycetes</taxon>
        <taxon>Bifidobacteriales</taxon>
        <taxon>Bifidobacteriaceae</taxon>
        <taxon>Bifidobacterium</taxon>
    </lineage>
</organism>
<feature type="domain" description="ABC3 transporter permease C-terminal" evidence="9">
    <location>
        <begin position="356"/>
        <end position="486"/>
    </location>
</feature>
<evidence type="ECO:0000256" key="5">
    <source>
        <dbReference type="ARBA" id="ARBA00023136"/>
    </source>
</evidence>
<protein>
    <submittedName>
        <fullName evidence="11 12">ABC transporter permease</fullName>
    </submittedName>
</protein>
<dbReference type="PANTHER" id="PTHR30572">
    <property type="entry name" value="MEMBRANE COMPONENT OF TRANSPORTER-RELATED"/>
    <property type="match status" value="1"/>
</dbReference>
<name>A0A6N2RK48_9BIFI</name>
<comment type="subcellular location">
    <subcellularLocation>
        <location evidence="1">Cell membrane</location>
        <topology evidence="1">Multi-pass membrane protein</topology>
    </subcellularLocation>
</comment>
<gene>
    <name evidence="12" type="primary">ytrF_3</name>
    <name evidence="12" type="ORF">BDLFYP24_01052</name>
    <name evidence="11" type="ORF">GBB04_07260</name>
</gene>
<evidence type="ECO:0000256" key="4">
    <source>
        <dbReference type="ARBA" id="ARBA00022989"/>
    </source>
</evidence>
<keyword evidence="5 8" id="KW-0472">Membrane</keyword>
<accession>A0A6N2RK48</accession>
<dbReference type="GO" id="GO:0022857">
    <property type="term" value="F:transmembrane transporter activity"/>
    <property type="evidence" value="ECO:0007669"/>
    <property type="project" value="TreeGrafter"/>
</dbReference>
<reference evidence="12" key="2">
    <citation type="submission" date="2019-11" db="EMBL/GenBank/DDBJ databases">
        <authorList>
            <person name="Feng L."/>
        </authorList>
    </citation>
    <scope>NUCLEOTIDE SEQUENCE</scope>
    <source>
        <strain evidence="12">BdentiumLFYP24</strain>
    </source>
</reference>
<feature type="domain" description="MacB-like periplasmic core" evidence="10">
    <location>
        <begin position="21"/>
        <end position="173"/>
    </location>
</feature>
<feature type="transmembrane region" description="Helical" evidence="8">
    <location>
        <begin position="21"/>
        <end position="42"/>
    </location>
</feature>
<feature type="region of interest" description="Disordered" evidence="7">
    <location>
        <begin position="228"/>
        <end position="260"/>
    </location>
</feature>
<comment type="similarity">
    <text evidence="6">Belongs to the ABC-4 integral membrane protein family.</text>
</comment>
<feature type="compositionally biased region" description="Polar residues" evidence="7">
    <location>
        <begin position="245"/>
        <end position="257"/>
    </location>
</feature>
<dbReference type="Proteomes" id="UP000429211">
    <property type="component" value="Unassembled WGS sequence"/>
</dbReference>
<dbReference type="GO" id="GO:0005886">
    <property type="term" value="C:plasma membrane"/>
    <property type="evidence" value="ECO:0007669"/>
    <property type="project" value="UniProtKB-SubCell"/>
</dbReference>
<dbReference type="InterPro" id="IPR050250">
    <property type="entry name" value="Macrolide_Exporter_MacB"/>
</dbReference>
<evidence type="ECO:0000256" key="1">
    <source>
        <dbReference type="ARBA" id="ARBA00004651"/>
    </source>
</evidence>
<keyword evidence="2" id="KW-1003">Cell membrane</keyword>
<feature type="transmembrane region" description="Helical" evidence="8">
    <location>
        <begin position="455"/>
        <end position="476"/>
    </location>
</feature>
<feature type="transmembrane region" description="Helical" evidence="8">
    <location>
        <begin position="351"/>
        <end position="377"/>
    </location>
</feature>
<dbReference type="PANTHER" id="PTHR30572:SF4">
    <property type="entry name" value="ABC TRANSPORTER PERMEASE YTRF"/>
    <property type="match status" value="1"/>
</dbReference>
<dbReference type="InterPro" id="IPR025857">
    <property type="entry name" value="MacB_PCD"/>
</dbReference>
<proteinExistence type="inferred from homology"/>
<dbReference type="EMBL" id="CACRSP010000002">
    <property type="protein sequence ID" value="VYS81407.1"/>
    <property type="molecule type" value="Genomic_DNA"/>
</dbReference>
<evidence type="ECO:0000256" key="3">
    <source>
        <dbReference type="ARBA" id="ARBA00022692"/>
    </source>
</evidence>
<dbReference type="InterPro" id="IPR003838">
    <property type="entry name" value="ABC3_permease_C"/>
</dbReference>
<evidence type="ECO:0000256" key="6">
    <source>
        <dbReference type="ARBA" id="ARBA00038076"/>
    </source>
</evidence>
<evidence type="ECO:0000313" key="13">
    <source>
        <dbReference type="Proteomes" id="UP000429211"/>
    </source>
</evidence>
<keyword evidence="4 8" id="KW-1133">Transmembrane helix</keyword>
<feature type="transmembrane region" description="Helical" evidence="8">
    <location>
        <begin position="398"/>
        <end position="421"/>
    </location>
</feature>
<dbReference type="EMBL" id="WDPD01000006">
    <property type="protein sequence ID" value="KAB7460509.1"/>
    <property type="molecule type" value="Genomic_DNA"/>
</dbReference>
<evidence type="ECO:0000259" key="9">
    <source>
        <dbReference type="Pfam" id="PF02687"/>
    </source>
</evidence>
<evidence type="ECO:0000256" key="2">
    <source>
        <dbReference type="ARBA" id="ARBA00022475"/>
    </source>
</evidence>
<evidence type="ECO:0000313" key="11">
    <source>
        <dbReference type="EMBL" id="KAB7460509.1"/>
    </source>
</evidence>
<keyword evidence="3 8" id="KW-0812">Transmembrane</keyword>
<dbReference type="RefSeq" id="WP_034519147.1">
    <property type="nucleotide sequence ID" value="NZ_CACRSP010000002.1"/>
</dbReference>
<reference evidence="11 13" key="1">
    <citation type="journal article" date="2019" name="Nat. Med.">
        <title>A library of human gut bacterial isolates paired with longitudinal multiomics data enables mechanistic microbiome research.</title>
        <authorList>
            <person name="Poyet M."/>
            <person name="Groussin M."/>
            <person name="Gibbons S.M."/>
            <person name="Avila-Pacheco J."/>
            <person name="Jiang X."/>
            <person name="Kearney S.M."/>
            <person name="Perrotta A.R."/>
            <person name="Berdy B."/>
            <person name="Zhao S."/>
            <person name="Lieberman T.D."/>
            <person name="Swanson P.K."/>
            <person name="Smith M."/>
            <person name="Roesemann S."/>
            <person name="Alexander J.E."/>
            <person name="Rich S.A."/>
            <person name="Livny J."/>
            <person name="Vlamakis H."/>
            <person name="Clish C."/>
            <person name="Bullock K."/>
            <person name="Deik A."/>
            <person name="Scott J."/>
            <person name="Pierce K.A."/>
            <person name="Xavier R.J."/>
            <person name="Alm E.J."/>
        </authorList>
    </citation>
    <scope>NUCLEOTIDE SEQUENCE [LARGE SCALE GENOMIC DNA]</scope>
    <source>
        <strain evidence="11 13">BIOML-A2</strain>
    </source>
</reference>
<evidence type="ECO:0000259" key="10">
    <source>
        <dbReference type="Pfam" id="PF12704"/>
    </source>
</evidence>
<dbReference type="Pfam" id="PF02687">
    <property type="entry name" value="FtsX"/>
    <property type="match status" value="1"/>
</dbReference>
<sequence>MRFSDILHTCSQNLFRRKSRTILTVLGVVVGCCSIVLMISIGQGINERNEQMLKSMGSLNVITVYAGSGSQGGGGYDDAVNSAGSSTEAKLNDDAVQSFRNIAGVSGVLSEKTLQYTTDATAGVGNRYAAQYLSVMGVNTSQLEASGYTLKSGRLPSRSGEVLVGEGTAYNFLDKYRSGANIQRTAPGGYVCDASGECQESEGEEPFFDVLTTKITLITGANYQSPDDYRKVGSGTSGGSDTDGNAGQQTPTISNEYTPVGVIKSSDNGYDALSNGVIMTMDDMKALMAKAANTSVTDVSRNFTYDQILVRAENIKDVPSIEAQIKSMGYQTSSFEQTRREIEKQTQGIQLALGGIGGVSFLVAAIGIANTMIMSVSERTREIGIMKALGCYVRDIRVTFLCEAGAIGLIGGVIGCLISAFGSLGINLVALHGFSWENVIKAIMGGDDVSRISVIPWWLFAAATVFSIAVGVLAGFGPANKAVKIPALDAIKNEQ</sequence>
<dbReference type="Pfam" id="PF12704">
    <property type="entry name" value="MacB_PCD"/>
    <property type="match status" value="1"/>
</dbReference>
<evidence type="ECO:0000256" key="8">
    <source>
        <dbReference type="SAM" id="Phobius"/>
    </source>
</evidence>
<evidence type="ECO:0000313" key="12">
    <source>
        <dbReference type="EMBL" id="VYS81407.1"/>
    </source>
</evidence>